<accession>A0A0B4N0D0</accession>
<protein>
    <submittedName>
        <fullName evidence="1">Putative Sel1-like repeat-containing protein</fullName>
    </submittedName>
</protein>
<proteinExistence type="predicted"/>
<evidence type="ECO:0000313" key="1">
    <source>
        <dbReference type="EMBL" id="AIF26085.1"/>
    </source>
</evidence>
<dbReference type="AlphaFoldDB" id="A0A0B4N0D0"/>
<reference evidence="1" key="1">
    <citation type="submission" date="2014-03" db="EMBL/GenBank/DDBJ databases">
        <title>A sequence of cellulolytic fosmid clone of goat rumen metagenome.</title>
        <authorList>
            <person name="Lee K.-T."/>
            <person name="Kim J.-Y."/>
            <person name="Kim Y.-J."/>
            <person name="Ahn J.-H."/>
            <person name="Park M.-N."/>
            <person name="Kim J.-H."/>
            <person name="Kim T.-H."/>
        </authorList>
    </citation>
    <scope>NUCLEOTIDE SEQUENCE</scope>
</reference>
<name>A0A0B4N0D0_9BACT</name>
<organism evidence="1">
    <name type="scientific">uncultured bacterium Ad_125_H07_contig2</name>
    <dbReference type="NCBI Taxonomy" id="1489300"/>
    <lineage>
        <taxon>Bacteria</taxon>
        <taxon>environmental samples</taxon>
    </lineage>
</organism>
<dbReference type="EMBL" id="KJ631391">
    <property type="protein sequence ID" value="AIF26085.1"/>
    <property type="molecule type" value="Genomic_DNA"/>
</dbReference>
<sequence length="72" mass="8491">MAQDSGFSFPQQRFETAWGYKKDQPQGWSFFSTASKGIKKINREVGFFCNRDKGYKKDQPQGWSFFQPRQKV</sequence>